<dbReference type="InterPro" id="IPR006675">
    <property type="entry name" value="HDIG_dom"/>
</dbReference>
<dbReference type="PANTHER" id="PTHR40202:SF1">
    <property type="entry name" value="HD DOMAIN-CONTAINING PROTEIN"/>
    <property type="match status" value="1"/>
</dbReference>
<evidence type="ECO:0000259" key="1">
    <source>
        <dbReference type="Pfam" id="PF01966"/>
    </source>
</evidence>
<evidence type="ECO:0000313" key="2">
    <source>
        <dbReference type="EMBL" id="GHB76566.1"/>
    </source>
</evidence>
<dbReference type="AlphaFoldDB" id="A0A8J3G9X8"/>
<dbReference type="Gene3D" id="1.10.3210.10">
    <property type="entry name" value="Hypothetical protein af1432"/>
    <property type="match status" value="1"/>
</dbReference>
<dbReference type="RefSeq" id="WP_189565633.1">
    <property type="nucleotide sequence ID" value="NZ_BMXF01000003.1"/>
</dbReference>
<gene>
    <name evidence="2" type="ORF">GCM10007390_33130</name>
</gene>
<reference evidence="2 3" key="1">
    <citation type="journal article" date="2014" name="Int. J. Syst. Evol. Microbiol.">
        <title>Complete genome sequence of Corynebacterium casei LMG S-19264T (=DSM 44701T), isolated from a smear-ripened cheese.</title>
        <authorList>
            <consortium name="US DOE Joint Genome Institute (JGI-PGF)"/>
            <person name="Walter F."/>
            <person name="Albersmeier A."/>
            <person name="Kalinowski J."/>
            <person name="Ruckert C."/>
        </authorList>
    </citation>
    <scope>NUCLEOTIDE SEQUENCE [LARGE SCALE GENOMIC DNA]</scope>
    <source>
        <strain evidence="2 3">KCTC 12866</strain>
    </source>
</reference>
<protein>
    <submittedName>
        <fullName evidence="2">Phosphodiesterase</fullName>
    </submittedName>
</protein>
<sequence>MSDELLGTSAGSLTEIRKLFEQFGTEPYYGEDVSQFEHAAQAAELAKRDGYDAEVQIAAFLHDVGHMLPTDDPDELMDDYGRRDHEGVAADWLRRRGFSDKVGVLIENHVNAKRYLTFKNPAYFAALSPASVQTLAFQGGPMELDEAEAFEKNPYFDLIIRMRRWDEAAKLQNYPTPDLAHYLGLIENYLKTHSA</sequence>
<dbReference type="InterPro" id="IPR003607">
    <property type="entry name" value="HD/PDEase_dom"/>
</dbReference>
<comment type="caution">
    <text evidence="2">The sequence shown here is derived from an EMBL/GenBank/DDBJ whole genome shotgun (WGS) entry which is preliminary data.</text>
</comment>
<accession>A0A8J3G9X8</accession>
<dbReference type="SUPFAM" id="SSF109604">
    <property type="entry name" value="HD-domain/PDEase-like"/>
    <property type="match status" value="1"/>
</dbReference>
<dbReference type="EMBL" id="BMXF01000003">
    <property type="protein sequence ID" value="GHB76566.1"/>
    <property type="molecule type" value="Genomic_DNA"/>
</dbReference>
<name>A0A8J3G9X8_9BACT</name>
<feature type="domain" description="HD" evidence="1">
    <location>
        <begin position="37"/>
        <end position="114"/>
    </location>
</feature>
<organism evidence="2 3">
    <name type="scientific">Persicitalea jodogahamensis</name>
    <dbReference type="NCBI Taxonomy" id="402147"/>
    <lineage>
        <taxon>Bacteria</taxon>
        <taxon>Pseudomonadati</taxon>
        <taxon>Bacteroidota</taxon>
        <taxon>Cytophagia</taxon>
        <taxon>Cytophagales</taxon>
        <taxon>Spirosomataceae</taxon>
        <taxon>Persicitalea</taxon>
    </lineage>
</organism>
<evidence type="ECO:0000313" key="3">
    <source>
        <dbReference type="Proteomes" id="UP000598271"/>
    </source>
</evidence>
<dbReference type="InterPro" id="IPR052567">
    <property type="entry name" value="OP_Dioxygenase"/>
</dbReference>
<dbReference type="PANTHER" id="PTHR40202">
    <property type="match status" value="1"/>
</dbReference>
<proteinExistence type="predicted"/>
<dbReference type="CDD" id="cd00077">
    <property type="entry name" value="HDc"/>
    <property type="match status" value="1"/>
</dbReference>
<dbReference type="Proteomes" id="UP000598271">
    <property type="component" value="Unassembled WGS sequence"/>
</dbReference>
<dbReference type="Pfam" id="PF01966">
    <property type="entry name" value="HD"/>
    <property type="match status" value="1"/>
</dbReference>
<dbReference type="NCBIfam" id="TIGR00277">
    <property type="entry name" value="HDIG"/>
    <property type="match status" value="1"/>
</dbReference>
<dbReference type="InterPro" id="IPR006674">
    <property type="entry name" value="HD_domain"/>
</dbReference>
<keyword evidence="3" id="KW-1185">Reference proteome</keyword>